<sequence length="1100" mass="121156">MQDKIESNEVPKPFILEDAEGNNYVDNIDRKIDKEGKVYYEVQGRNAYPTDNKRVLRIYDNNRIEAYCEKGGVLVKQGALGYVHQQMMRVLPGILKHFSIPALDFVNTAVVIPKKPPAIISSVSTEELPSHEFFIAAAKRAMELGDKVSSQQKGAHTTRGALIGQGSTYYDEGNSTRLNLFHALVDGSQDGYYPFAATTAYGLSLLTYIASNYDKLNKTELQRLYNVYKALAGDIPPLGVSPSSPEYRKALAKGLKAEVNEITALRERLSYGHSISNSLTQYRQDLVAGNPNGRAIVDRQTSFMASSEDDKTLTRDIPSFFPIPPSSGTTDQIVLQGGGCRTHSAIVSIWKQGVDKDGNPVRPGDGKTIERYRVYRTVSNAGFGTTYDIRTDPPALYHEIFSPNADGKTYSVCTQEVLLPVGVPYSDEAMQEQIAKLVDVERALLVFHDLPGKKGPNNEVGTLDAEKQAKWRKLNQSIRLGPVETTHSVLSAPQTTGNCTVRSIEEFLRWELIRKGVPQYEAGAILDKHWDFATHNDSASITAQLGHISAQIEIKKTEPLPPTEMNIVRAKSFFENPIIPVFPEYSPDKAKPSETASLVDEIRSGKKSCPKPTMISIGDLLGQIPDGAQEKAEHRVGLYLLQGCDARKAPAFSSMNGSVRQIASQFNNGESQGRYLTQPDNFHTDPTQGPAEQRTSGGAAIARYAHNRSCDSFAAILAHPALKAEFNNLFDYRFGYLTPKEGREEQGLAFLKKHINKLVLNVERVAIDGVPDQTAIQVLNSGLALGRYAPFQRTPKAVVHLSEMTEILLGAQYKAVAAVAILEAQQNPGKRIPVSFTMVGGSAFGNDKKAIAKSVSQAIKLVRESGVNNIDICLSIFTTVELAEYKKLAKEGEELADLRELLNKKPVTEAELQRVDSLQRTDPSRIEEPVVKNPNSVPGVKPTNKDELAPPLVKNKNYVNADVVNAMDAAIAALSKKSHLSTDSHQTKSDQLNNLKSLYENAASPQDADNYLLRFIIAASRQRESSWGSLFTSKFGETASAKAFFEHYNDSALKNRVLGAAQRGGLVSTDFKGFINDKRAKYEHREPGDELEDNTINHRL</sequence>
<evidence type="ECO:0000313" key="2">
    <source>
        <dbReference type="EMBL" id="CDZ77260.1"/>
    </source>
</evidence>
<accession>A0A078KS22</accession>
<gene>
    <name evidence="2" type="ORF">BN59_01542</name>
</gene>
<name>A0A078KS22_9GAMM</name>
<dbReference type="Proteomes" id="UP000044071">
    <property type="component" value="Unassembled WGS sequence"/>
</dbReference>
<dbReference type="PANTHER" id="PTHR35609">
    <property type="entry name" value="MACRO DOMAIN-CONTAINING PROTEIN"/>
    <property type="match status" value="1"/>
</dbReference>
<reference evidence="2 3" key="1">
    <citation type="submission" date="2014-06" db="EMBL/GenBank/DDBJ databases">
        <authorList>
            <person name="Urmite Genomes Urmite Genomes"/>
        </authorList>
    </citation>
    <scope>NUCLEOTIDE SEQUENCE [LARGE SCALE GENOMIC DNA]</scope>
</reference>
<proteinExistence type="predicted"/>
<dbReference type="RefSeq" id="WP_043873840.1">
    <property type="nucleotide sequence ID" value="NZ_CCVW01000002.1"/>
</dbReference>
<keyword evidence="3" id="KW-1185">Reference proteome</keyword>
<evidence type="ECO:0000313" key="3">
    <source>
        <dbReference type="Proteomes" id="UP000044071"/>
    </source>
</evidence>
<dbReference type="AlphaFoldDB" id="A0A078KS22"/>
<evidence type="ECO:0000256" key="1">
    <source>
        <dbReference type="SAM" id="MobiDB-lite"/>
    </source>
</evidence>
<protein>
    <submittedName>
        <fullName evidence="2">Uncharacterized protein</fullName>
    </submittedName>
</protein>
<organism evidence="2 3">
    <name type="scientific">Legionella massiliensis</name>
    <dbReference type="NCBI Taxonomy" id="1034943"/>
    <lineage>
        <taxon>Bacteria</taxon>
        <taxon>Pseudomonadati</taxon>
        <taxon>Pseudomonadota</taxon>
        <taxon>Gammaproteobacteria</taxon>
        <taxon>Legionellales</taxon>
        <taxon>Legionellaceae</taxon>
        <taxon>Legionella</taxon>
    </lineage>
</organism>
<feature type="region of interest" description="Disordered" evidence="1">
    <location>
        <begin position="928"/>
        <end position="949"/>
    </location>
</feature>
<dbReference type="PANTHER" id="PTHR35609:SF1">
    <property type="entry name" value="MACRO DOMAIN-CONTAINING PROTEIN"/>
    <property type="match status" value="1"/>
</dbReference>
<dbReference type="EMBL" id="CCSB01000002">
    <property type="protein sequence ID" value="CDZ77260.1"/>
    <property type="molecule type" value="Genomic_DNA"/>
</dbReference>